<evidence type="ECO:0000313" key="3">
    <source>
        <dbReference type="Proteomes" id="UP000236893"/>
    </source>
</evidence>
<dbReference type="InterPro" id="IPR023393">
    <property type="entry name" value="START-like_dom_sf"/>
</dbReference>
<dbReference type="RefSeq" id="WP_103789627.1">
    <property type="nucleotide sequence ID" value="NZ_PQVF01000009.1"/>
</dbReference>
<evidence type="ECO:0000256" key="1">
    <source>
        <dbReference type="SAM" id="Phobius"/>
    </source>
</evidence>
<reference evidence="2 3" key="1">
    <citation type="submission" date="2018-01" db="EMBL/GenBank/DDBJ databases">
        <authorList>
            <person name="Gaut B.S."/>
            <person name="Morton B.R."/>
            <person name="Clegg M.T."/>
            <person name="Duvall M.R."/>
        </authorList>
    </citation>
    <scope>NUCLEOTIDE SEQUENCE [LARGE SCALE GENOMIC DNA]</scope>
    <source>
        <strain evidence="2 3">HR-AV</strain>
    </source>
</reference>
<gene>
    <name evidence="2" type="ORF">C3K47_13210</name>
</gene>
<feature type="transmembrane region" description="Helical" evidence="1">
    <location>
        <begin position="118"/>
        <end position="136"/>
    </location>
</feature>
<protein>
    <submittedName>
        <fullName evidence="2">Uncharacterized protein</fullName>
    </submittedName>
</protein>
<accession>A0A2S4ZZJ4</accession>
<comment type="caution">
    <text evidence="2">The sequence shown here is derived from an EMBL/GenBank/DDBJ whole genome shotgun (WGS) entry which is preliminary data.</text>
</comment>
<dbReference type="Proteomes" id="UP000236893">
    <property type="component" value="Unassembled WGS sequence"/>
</dbReference>
<keyword evidence="3" id="KW-1185">Reference proteome</keyword>
<evidence type="ECO:0000313" key="2">
    <source>
        <dbReference type="EMBL" id="POY35714.1"/>
    </source>
</evidence>
<sequence>MHIYITTNVKQPPEKVFSQFNKALFVALQPPGLKTELLRFDGCKTGDEVHLVIKFPFFKQKWFSKITDDNCTHSCYSFTDEGFVLPFFLKKWKHVHTIKWVEDKKCTEVIDDINFEPSSFIIGLFIYPLLYSSFLYRKPIYKKYLDV</sequence>
<keyword evidence="1" id="KW-1133">Transmembrane helix</keyword>
<dbReference type="AlphaFoldDB" id="A0A2S4ZZJ4"/>
<keyword evidence="1" id="KW-0812">Transmembrane</keyword>
<dbReference type="SUPFAM" id="SSF55961">
    <property type="entry name" value="Bet v1-like"/>
    <property type="match status" value="1"/>
</dbReference>
<proteinExistence type="predicted"/>
<dbReference type="Gene3D" id="3.30.530.20">
    <property type="match status" value="1"/>
</dbReference>
<dbReference type="OrthoDB" id="838246at2"/>
<dbReference type="EMBL" id="PQVF01000009">
    <property type="protein sequence ID" value="POY35714.1"/>
    <property type="molecule type" value="Genomic_DNA"/>
</dbReference>
<keyword evidence="1" id="KW-0472">Membrane</keyword>
<name>A0A2S4ZZJ4_9SPHI</name>
<organism evidence="2 3">
    <name type="scientific">Solitalea longa</name>
    <dbReference type="NCBI Taxonomy" id="2079460"/>
    <lineage>
        <taxon>Bacteria</taxon>
        <taxon>Pseudomonadati</taxon>
        <taxon>Bacteroidota</taxon>
        <taxon>Sphingobacteriia</taxon>
        <taxon>Sphingobacteriales</taxon>
        <taxon>Sphingobacteriaceae</taxon>
        <taxon>Solitalea</taxon>
    </lineage>
</organism>